<dbReference type="EMBL" id="FUYG01000004">
    <property type="protein sequence ID" value="SKA94129.1"/>
    <property type="molecule type" value="Genomic_DNA"/>
</dbReference>
<feature type="transmembrane region" description="Helical" evidence="1">
    <location>
        <begin position="21"/>
        <end position="40"/>
    </location>
</feature>
<gene>
    <name evidence="2" type="ORF">SAMN06295879_1896</name>
</gene>
<evidence type="ECO:0000313" key="2">
    <source>
        <dbReference type="EMBL" id="SKA94129.1"/>
    </source>
</evidence>
<evidence type="ECO:0000256" key="1">
    <source>
        <dbReference type="SAM" id="Phobius"/>
    </source>
</evidence>
<name>A0A1T4XX28_9MICO</name>
<accession>A0A1T4XX28</accession>
<keyword evidence="1" id="KW-1133">Transmembrane helix</keyword>
<sequence>MTANTKCCPRERAVVRILHRVAVALFAGGLIYAGIITLANSTVESAQDAAGIRSSIEICAALVTASIILAIAAFLVLHPSFRDKPQRRRR</sequence>
<protein>
    <submittedName>
        <fullName evidence="2">Uncharacterized protein</fullName>
    </submittedName>
</protein>
<dbReference type="AlphaFoldDB" id="A0A1T4XX28"/>
<feature type="transmembrane region" description="Helical" evidence="1">
    <location>
        <begin position="60"/>
        <end position="81"/>
    </location>
</feature>
<keyword evidence="1" id="KW-0472">Membrane</keyword>
<evidence type="ECO:0000313" key="3">
    <source>
        <dbReference type="Proteomes" id="UP000189735"/>
    </source>
</evidence>
<reference evidence="3" key="1">
    <citation type="submission" date="2017-02" db="EMBL/GenBank/DDBJ databases">
        <authorList>
            <person name="Varghese N."/>
            <person name="Submissions S."/>
        </authorList>
    </citation>
    <scope>NUCLEOTIDE SEQUENCE [LARGE SCALE GENOMIC DNA]</scope>
    <source>
        <strain evidence="3">VKM Ac-2052</strain>
    </source>
</reference>
<organism evidence="2 3">
    <name type="scientific">Agreia bicolorata</name>
    <dbReference type="NCBI Taxonomy" id="110935"/>
    <lineage>
        <taxon>Bacteria</taxon>
        <taxon>Bacillati</taxon>
        <taxon>Actinomycetota</taxon>
        <taxon>Actinomycetes</taxon>
        <taxon>Micrococcales</taxon>
        <taxon>Microbacteriaceae</taxon>
        <taxon>Agreia</taxon>
    </lineage>
</organism>
<keyword evidence="1" id="KW-0812">Transmembrane</keyword>
<proteinExistence type="predicted"/>
<dbReference type="Proteomes" id="UP000189735">
    <property type="component" value="Unassembled WGS sequence"/>
</dbReference>